<dbReference type="InterPro" id="IPR050832">
    <property type="entry name" value="Bact_Acetyltransf"/>
</dbReference>
<evidence type="ECO:0000313" key="4">
    <source>
        <dbReference type="EMBL" id="PWK04937.1"/>
    </source>
</evidence>
<dbReference type="Gene3D" id="3.40.630.30">
    <property type="match status" value="2"/>
</dbReference>
<dbReference type="SUPFAM" id="SSF55729">
    <property type="entry name" value="Acyl-CoA N-acyltransferases (Nat)"/>
    <property type="match status" value="2"/>
</dbReference>
<dbReference type="InterPro" id="IPR016181">
    <property type="entry name" value="Acyl_CoA_acyltransferase"/>
</dbReference>
<evidence type="ECO:0000256" key="1">
    <source>
        <dbReference type="ARBA" id="ARBA00022679"/>
    </source>
</evidence>
<feature type="domain" description="N-acetyltransferase" evidence="3">
    <location>
        <begin position="1"/>
        <end position="139"/>
    </location>
</feature>
<keyword evidence="5" id="KW-1185">Reference proteome</keyword>
<dbReference type="GO" id="GO:0016747">
    <property type="term" value="F:acyltransferase activity, transferring groups other than amino-acyl groups"/>
    <property type="evidence" value="ECO:0007669"/>
    <property type="project" value="InterPro"/>
</dbReference>
<comment type="caution">
    <text evidence="4">The sequence shown here is derived from an EMBL/GenBank/DDBJ whole genome shotgun (WGS) entry which is preliminary data.</text>
</comment>
<keyword evidence="2" id="KW-0012">Acyltransferase</keyword>
<dbReference type="EMBL" id="QGGL01000034">
    <property type="protein sequence ID" value="PWK04937.1"/>
    <property type="molecule type" value="Genomic_DNA"/>
</dbReference>
<evidence type="ECO:0000313" key="5">
    <source>
        <dbReference type="Proteomes" id="UP000245634"/>
    </source>
</evidence>
<accession>A0A316D257</accession>
<evidence type="ECO:0000259" key="3">
    <source>
        <dbReference type="PROSITE" id="PS51186"/>
    </source>
</evidence>
<evidence type="ECO:0000256" key="2">
    <source>
        <dbReference type="ARBA" id="ARBA00023315"/>
    </source>
</evidence>
<dbReference type="AlphaFoldDB" id="A0A316D257"/>
<proteinExistence type="predicted"/>
<dbReference type="Proteomes" id="UP000245634">
    <property type="component" value="Unassembled WGS sequence"/>
</dbReference>
<dbReference type="InterPro" id="IPR000182">
    <property type="entry name" value="GNAT_dom"/>
</dbReference>
<dbReference type="PANTHER" id="PTHR43877">
    <property type="entry name" value="AMINOALKYLPHOSPHONATE N-ACETYLTRANSFERASE-RELATED-RELATED"/>
    <property type="match status" value="1"/>
</dbReference>
<dbReference type="PROSITE" id="PS51186">
    <property type="entry name" value="GNAT"/>
    <property type="match status" value="2"/>
</dbReference>
<protein>
    <submittedName>
        <fullName evidence="4">Acetyltransferase (GNAT) family protein</fullName>
    </submittedName>
</protein>
<dbReference type="Pfam" id="PF00583">
    <property type="entry name" value="Acetyltransf_1"/>
    <property type="match status" value="2"/>
</dbReference>
<reference evidence="4 5" key="1">
    <citation type="submission" date="2018-05" db="EMBL/GenBank/DDBJ databases">
        <title>Genomic Encyclopedia of Type Strains, Phase IV (KMG-IV): sequencing the most valuable type-strain genomes for metagenomic binning, comparative biology and taxonomic classification.</title>
        <authorList>
            <person name="Goeker M."/>
        </authorList>
    </citation>
    <scope>NUCLEOTIDE SEQUENCE [LARGE SCALE GENOMIC DNA]</scope>
    <source>
        <strain evidence="4 5">DSM 18773</strain>
    </source>
</reference>
<keyword evidence="1 4" id="KW-0808">Transferase</keyword>
<dbReference type="RefSeq" id="WP_170119613.1">
    <property type="nucleotide sequence ID" value="NZ_QGGL01000034.1"/>
</dbReference>
<feature type="domain" description="N-acetyltransferase" evidence="3">
    <location>
        <begin position="153"/>
        <end position="289"/>
    </location>
</feature>
<organism evidence="4 5">
    <name type="scientific">Tumebacillus permanentifrigoris</name>
    <dbReference type="NCBI Taxonomy" id="378543"/>
    <lineage>
        <taxon>Bacteria</taxon>
        <taxon>Bacillati</taxon>
        <taxon>Bacillota</taxon>
        <taxon>Bacilli</taxon>
        <taxon>Bacillales</taxon>
        <taxon>Alicyclobacillaceae</taxon>
        <taxon>Tumebacillus</taxon>
    </lineage>
</organism>
<gene>
    <name evidence="4" type="ORF">C7459_1344</name>
</gene>
<sequence>MPEWFELSPASAPAFRLLALPEARHLFTDFPPSLRMVGAVQDGHPVGLAIGDQQQGSAANLLSLTVVEGARHKGIGKSLLLELEDLLRRRGCSSILAEYLADPVLPSESGSFLTACGFDTPRPGIHIWSGALEILQEILWVGRCRLPDAFSVGPWSSLTTSEREAVHAGLGVWYPPILSPFAEEAMLDPERSMVLRYRGEVVGWMILEVFDAQTVLFKTMFVHQRHQRAGRGVALISEACQRMLQDPEFQQGIFFVEAVNASMVRFMQDRLGHPEIEKQILWRTGKVLA</sequence>
<name>A0A316D257_9BACL</name>